<evidence type="ECO:0000313" key="3">
    <source>
        <dbReference type="Proteomes" id="UP000265520"/>
    </source>
</evidence>
<organism evidence="2 3">
    <name type="scientific">Trifolium medium</name>
    <dbReference type="NCBI Taxonomy" id="97028"/>
    <lineage>
        <taxon>Eukaryota</taxon>
        <taxon>Viridiplantae</taxon>
        <taxon>Streptophyta</taxon>
        <taxon>Embryophyta</taxon>
        <taxon>Tracheophyta</taxon>
        <taxon>Spermatophyta</taxon>
        <taxon>Magnoliopsida</taxon>
        <taxon>eudicotyledons</taxon>
        <taxon>Gunneridae</taxon>
        <taxon>Pentapetalae</taxon>
        <taxon>rosids</taxon>
        <taxon>fabids</taxon>
        <taxon>Fabales</taxon>
        <taxon>Fabaceae</taxon>
        <taxon>Papilionoideae</taxon>
        <taxon>50 kb inversion clade</taxon>
        <taxon>NPAAA clade</taxon>
        <taxon>Hologalegina</taxon>
        <taxon>IRL clade</taxon>
        <taxon>Trifolieae</taxon>
        <taxon>Trifolium</taxon>
    </lineage>
</organism>
<sequence>MVRVVGNGERVLFWKDNWLGGGSLETRFPRLFGLAVAQEISMAEMCRLSWSGGGEGWQLRRRLFVWEEGLLVECCLLLANVVLQVQELDKWRWLLDPDGAYSVSSTYYWLTHQVPVDPSSHKDVVWNKLVPLKVSLFMWRLLNNRLPTKDNLIRREILDGDSALCSGACGKEETLSHLFFDCDFFGAIWYAVASWLGFSFVPPREANAHVMHFGGSLPMGHGVRNVLYLVWATCCWSIWKERNNHIFKVKALSTDQLVGSIKMVSWWWLKTRKKDFSFDRHQWWSNPADCLGIH</sequence>
<gene>
    <name evidence="2" type="ORF">A2U01_0002736</name>
</gene>
<dbReference type="Pfam" id="PF13966">
    <property type="entry name" value="zf-RVT"/>
    <property type="match status" value="1"/>
</dbReference>
<dbReference type="EMBL" id="LXQA010002993">
    <property type="protein sequence ID" value="MCH81942.1"/>
    <property type="molecule type" value="Genomic_DNA"/>
</dbReference>
<keyword evidence="3" id="KW-1185">Reference proteome</keyword>
<comment type="caution">
    <text evidence="2">The sequence shown here is derived from an EMBL/GenBank/DDBJ whole genome shotgun (WGS) entry which is preliminary data.</text>
</comment>
<dbReference type="PANTHER" id="PTHR36617:SF5">
    <property type="entry name" value="OS05G0421675 PROTEIN"/>
    <property type="match status" value="1"/>
</dbReference>
<dbReference type="PANTHER" id="PTHR36617">
    <property type="entry name" value="PROTEIN, PUTATIVE-RELATED"/>
    <property type="match status" value="1"/>
</dbReference>
<dbReference type="InterPro" id="IPR026960">
    <property type="entry name" value="RVT-Znf"/>
</dbReference>
<reference evidence="2 3" key="1">
    <citation type="journal article" date="2018" name="Front. Plant Sci.">
        <title>Red Clover (Trifolium pratense) and Zigzag Clover (T. medium) - A Picture of Genomic Similarities and Differences.</title>
        <authorList>
            <person name="Dluhosova J."/>
            <person name="Istvanek J."/>
            <person name="Nedelnik J."/>
            <person name="Repkova J."/>
        </authorList>
    </citation>
    <scope>NUCLEOTIDE SEQUENCE [LARGE SCALE GENOMIC DNA]</scope>
    <source>
        <strain evidence="3">cv. 10/8</strain>
        <tissue evidence="2">Leaf</tissue>
    </source>
</reference>
<proteinExistence type="predicted"/>
<dbReference type="AlphaFoldDB" id="A0A392M3K0"/>
<dbReference type="Proteomes" id="UP000265520">
    <property type="component" value="Unassembled WGS sequence"/>
</dbReference>
<name>A0A392M3K0_9FABA</name>
<accession>A0A392M3K0</accession>
<evidence type="ECO:0000259" key="1">
    <source>
        <dbReference type="Pfam" id="PF13966"/>
    </source>
</evidence>
<evidence type="ECO:0000313" key="2">
    <source>
        <dbReference type="EMBL" id="MCH81942.1"/>
    </source>
</evidence>
<feature type="domain" description="Reverse transcriptase zinc-binding" evidence="1">
    <location>
        <begin position="101"/>
        <end position="189"/>
    </location>
</feature>
<protein>
    <submittedName>
        <fullName evidence="2">Cytochrome P450</fullName>
    </submittedName>
</protein>